<evidence type="ECO:0000313" key="4">
    <source>
        <dbReference type="Proteomes" id="UP000887574"/>
    </source>
</evidence>
<organism evidence="4 5">
    <name type="scientific">Ditylenchus dipsaci</name>
    <dbReference type="NCBI Taxonomy" id="166011"/>
    <lineage>
        <taxon>Eukaryota</taxon>
        <taxon>Metazoa</taxon>
        <taxon>Ecdysozoa</taxon>
        <taxon>Nematoda</taxon>
        <taxon>Chromadorea</taxon>
        <taxon>Rhabditida</taxon>
        <taxon>Tylenchina</taxon>
        <taxon>Tylenchomorpha</taxon>
        <taxon>Sphaerularioidea</taxon>
        <taxon>Anguinidae</taxon>
        <taxon>Anguininae</taxon>
        <taxon>Ditylenchus</taxon>
    </lineage>
</organism>
<feature type="domain" description="PPIase FKBP-type" evidence="3">
    <location>
        <begin position="58"/>
        <end position="103"/>
    </location>
</feature>
<dbReference type="GO" id="GO:0003755">
    <property type="term" value="F:peptidyl-prolyl cis-trans isomerase activity"/>
    <property type="evidence" value="ECO:0007669"/>
    <property type="project" value="UniProtKB-KW"/>
</dbReference>
<dbReference type="InterPro" id="IPR001179">
    <property type="entry name" value="PPIase_FKBP_dom"/>
</dbReference>
<dbReference type="Pfam" id="PF00254">
    <property type="entry name" value="FKBP_C"/>
    <property type="match status" value="2"/>
</dbReference>
<dbReference type="SUPFAM" id="SSF54534">
    <property type="entry name" value="FKBP-like"/>
    <property type="match status" value="2"/>
</dbReference>
<reference evidence="5" key="1">
    <citation type="submission" date="2022-11" db="UniProtKB">
        <authorList>
            <consortium name="WormBaseParasite"/>
        </authorList>
    </citation>
    <scope>IDENTIFICATION</scope>
</reference>
<feature type="domain" description="PPIase FKBP-type" evidence="3">
    <location>
        <begin position="166"/>
        <end position="254"/>
    </location>
</feature>
<dbReference type="PROSITE" id="PS50059">
    <property type="entry name" value="FKBP_PPIASE"/>
    <property type="match status" value="2"/>
</dbReference>
<dbReference type="Gene3D" id="3.10.50.40">
    <property type="match status" value="2"/>
</dbReference>
<keyword evidence="4" id="KW-1185">Reference proteome</keyword>
<dbReference type="PANTHER" id="PTHR46046:SF6">
    <property type="entry name" value="PEPTIDYLPROLYL ISOMERASE"/>
    <property type="match status" value="1"/>
</dbReference>
<keyword evidence="2" id="KW-0413">Isomerase</keyword>
<keyword evidence="2" id="KW-0697">Rotamase</keyword>
<comment type="catalytic activity">
    <reaction evidence="2">
        <text>[protein]-peptidylproline (omega=180) = [protein]-peptidylproline (omega=0)</text>
        <dbReference type="Rhea" id="RHEA:16237"/>
        <dbReference type="Rhea" id="RHEA-COMP:10747"/>
        <dbReference type="Rhea" id="RHEA-COMP:10748"/>
        <dbReference type="ChEBI" id="CHEBI:83833"/>
        <dbReference type="ChEBI" id="CHEBI:83834"/>
        <dbReference type="EC" id="5.2.1.8"/>
    </reaction>
</comment>
<name>A0A915DDX3_9BILA</name>
<evidence type="ECO:0000313" key="5">
    <source>
        <dbReference type="WBParaSite" id="jg18845"/>
    </source>
</evidence>
<protein>
    <recommendedName>
        <fullName evidence="2">peptidylprolyl isomerase</fullName>
        <ecNumber evidence="2">5.2.1.8</ecNumber>
    </recommendedName>
</protein>
<dbReference type="InterPro" id="IPR051989">
    <property type="entry name" value="FKBP-like_isomerase"/>
</dbReference>
<proteinExistence type="predicted"/>
<dbReference type="WBParaSite" id="jg18845">
    <property type="protein sequence ID" value="jg18845"/>
    <property type="gene ID" value="jg18845"/>
</dbReference>
<evidence type="ECO:0000256" key="2">
    <source>
        <dbReference type="PROSITE-ProRule" id="PRU00277"/>
    </source>
</evidence>
<evidence type="ECO:0000256" key="1">
    <source>
        <dbReference type="ARBA" id="ARBA00022737"/>
    </source>
</evidence>
<dbReference type="EC" id="5.2.1.8" evidence="2"/>
<dbReference type="Proteomes" id="UP000887574">
    <property type="component" value="Unplaced"/>
</dbReference>
<accession>A0A915DDX3</accession>
<keyword evidence="1" id="KW-0677">Repeat</keyword>
<sequence length="260" mass="28911">MVRQLSKLCGVGNKSVLAEEEEGSFQGQKLSWKEDDGLEIKIIRPVTADKCKQKSQEGDIVEQFYKLTDADGKEIGSNFGKKPYTFTLGRNQVISGMDRAMTGKLGFGDGGRDRDGIKGDQTLYYTVQLVDLFRGTPGPKWTEEDGLSIEVTHKIDEDKCLKSAPGDTIHQHYTLHLADKTFVDSSFSRNAPFIFKLGNKEVIVGMDRAMTNMCEGERRKVIIPAELGYGTEGRSPSIPGNAELHFDIELAKLIKRSDEL</sequence>
<dbReference type="AlphaFoldDB" id="A0A915DDX3"/>
<dbReference type="GO" id="GO:0005783">
    <property type="term" value="C:endoplasmic reticulum"/>
    <property type="evidence" value="ECO:0007669"/>
    <property type="project" value="TreeGrafter"/>
</dbReference>
<dbReference type="PANTHER" id="PTHR46046">
    <property type="entry name" value="PEPTIDYLPROLYL ISOMERASE"/>
    <property type="match status" value="1"/>
</dbReference>
<dbReference type="InterPro" id="IPR046357">
    <property type="entry name" value="PPIase_dom_sf"/>
</dbReference>
<evidence type="ECO:0000259" key="3">
    <source>
        <dbReference type="PROSITE" id="PS50059"/>
    </source>
</evidence>